<evidence type="ECO:0000313" key="7">
    <source>
        <dbReference type="Proteomes" id="UP000219259"/>
    </source>
</evidence>
<dbReference type="RefSeq" id="WP_041590724.1">
    <property type="nucleotide sequence ID" value="NZ_CAJPTF010000049.1"/>
</dbReference>
<organism evidence="5 6">
    <name type="scientific">Tannerella forsythia</name>
    <name type="common">Bacteroides forsythus</name>
    <dbReference type="NCBI Taxonomy" id="28112"/>
    <lineage>
        <taxon>Bacteria</taxon>
        <taxon>Pseudomonadati</taxon>
        <taxon>Bacteroidota</taxon>
        <taxon>Bacteroidia</taxon>
        <taxon>Bacteroidales</taxon>
        <taxon>Tannerellaceae</taxon>
        <taxon>Tannerella</taxon>
    </lineage>
</organism>
<dbReference type="EMBL" id="NSLJ01000010">
    <property type="protein sequence ID" value="PDP44086.1"/>
    <property type="molecule type" value="Genomic_DNA"/>
</dbReference>
<dbReference type="InterPro" id="IPR018990">
    <property type="entry name" value="Prot_inh_I42_chagasin"/>
</dbReference>
<evidence type="ECO:0000256" key="1">
    <source>
        <dbReference type="ARBA" id="ARBA00022690"/>
    </source>
</evidence>
<proteinExistence type="predicted"/>
<dbReference type="Gene3D" id="2.60.40.2020">
    <property type="match status" value="1"/>
</dbReference>
<dbReference type="InterPro" id="IPR036331">
    <property type="entry name" value="Chagasin-like_sf"/>
</dbReference>
<reference evidence="5 6" key="1">
    <citation type="submission" date="2016-09" db="EMBL/GenBank/DDBJ databases">
        <authorList>
            <person name="Capua I."/>
            <person name="De Benedictis P."/>
            <person name="Joannis T."/>
            <person name="Lombin L.H."/>
            <person name="Cattoli G."/>
        </authorList>
    </citation>
    <scope>NUCLEOTIDE SEQUENCE [LARGE SCALE GENOMIC DNA]</scope>
    <source>
        <strain evidence="5 6">UB20</strain>
    </source>
</reference>
<feature type="domain" description="Proteinase inhibitor I42 chagasin" evidence="3">
    <location>
        <begin position="7"/>
        <end position="96"/>
    </location>
</feature>
<dbReference type="EMBL" id="FMMM01000048">
    <property type="protein sequence ID" value="SCQ20965.1"/>
    <property type="molecule type" value="Genomic_DNA"/>
</dbReference>
<evidence type="ECO:0000256" key="2">
    <source>
        <dbReference type="ARBA" id="ARBA00022704"/>
    </source>
</evidence>
<evidence type="ECO:0000313" key="4">
    <source>
        <dbReference type="EMBL" id="PDP44086.1"/>
    </source>
</evidence>
<dbReference type="AlphaFoldDB" id="A0A1D3ULM7"/>
<dbReference type="SUPFAM" id="SSF141066">
    <property type="entry name" value="ICP-like"/>
    <property type="match status" value="1"/>
</dbReference>
<reference evidence="4 7" key="2">
    <citation type="submission" date="2017-09" db="EMBL/GenBank/DDBJ databases">
        <title>Phase variable restriction modification systems are present in the genome sequences of periodontal pathogens Prevotella intermedia, Tannerella forsythia and Porphyromonas gingivalis.</title>
        <authorList>
            <person name="Haigh R.D."/>
            <person name="Crawford L."/>
            <person name="Ralph J."/>
            <person name="Wanford J."/>
            <person name="Vartoukian S.R."/>
            <person name="Hijazib K."/>
            <person name="Wade W."/>
            <person name="Oggioni M.R."/>
        </authorList>
    </citation>
    <scope>NUCLEOTIDE SEQUENCE [LARGE SCALE GENOMIC DNA]</scope>
    <source>
        <strain evidence="4 7">WW11663</strain>
    </source>
</reference>
<sequence>MKKEIILKVSDTYVFELESHAGGGYSWTPVSNNEEITEVRLKSRKPDQDITLNPVGKGFPVEVEIKALAKGRSVVLLEEKRAWERETQPLNSCRIKITVK</sequence>
<dbReference type="Proteomes" id="UP000219259">
    <property type="component" value="Unassembled WGS sequence"/>
</dbReference>
<keyword evidence="2" id="KW-0789">Thiol protease inhibitor</keyword>
<dbReference type="GO" id="GO:0004869">
    <property type="term" value="F:cysteine-type endopeptidase inhibitor activity"/>
    <property type="evidence" value="ECO:0007669"/>
    <property type="project" value="UniProtKB-KW"/>
</dbReference>
<dbReference type="GeneID" id="34758613"/>
<dbReference type="Proteomes" id="UP000182057">
    <property type="component" value="Unassembled WGS sequence"/>
</dbReference>
<gene>
    <name evidence="4" type="ORF">CLI86_05290</name>
    <name evidence="5" type="ORF">TFUB20_01207</name>
</gene>
<dbReference type="Pfam" id="PF09394">
    <property type="entry name" value="Inhibitor_I42"/>
    <property type="match status" value="1"/>
</dbReference>
<dbReference type="OrthoDB" id="670986at2"/>
<keyword evidence="1" id="KW-0646">Protease inhibitor</keyword>
<evidence type="ECO:0000259" key="3">
    <source>
        <dbReference type="Pfam" id="PF09394"/>
    </source>
</evidence>
<evidence type="ECO:0000313" key="6">
    <source>
        <dbReference type="Proteomes" id="UP000182057"/>
    </source>
</evidence>
<protein>
    <submittedName>
        <fullName evidence="5">Chagasin family peptidase inhibitor I42</fullName>
    </submittedName>
</protein>
<accession>A0A1D3ULM7</accession>
<name>A0A1D3ULM7_TANFO</name>
<evidence type="ECO:0000313" key="5">
    <source>
        <dbReference type="EMBL" id="SCQ20965.1"/>
    </source>
</evidence>